<proteinExistence type="inferred from homology"/>
<evidence type="ECO:0000313" key="8">
    <source>
        <dbReference type="EMBL" id="AWI53015.1"/>
    </source>
</evidence>
<sequence>MSDDYQVKKTDAEWRAQLAPLDYEVTRHAATERAFTGRYWDHFAEGQYKCVCCGVTLFESETKFDAGCGWPSYWQPTEQARVERVLDTSHGMTRVEVRCQNCGAHLGHVFDDGPAPTGERFCINSAALDFEPRQP</sequence>
<comment type="cofactor">
    <cofactor evidence="6">
        <name>Zn(2+)</name>
        <dbReference type="ChEBI" id="CHEBI:29105"/>
    </cofactor>
    <text evidence="6">Binds 1 zinc ion per subunit. The zinc ion is important for the structural integrity of the protein.</text>
</comment>
<comment type="similarity">
    <text evidence="1 6">Belongs to the MsrB Met sulfoxide reductase family.</text>
</comment>
<feature type="binding site" evidence="6">
    <location>
        <position position="99"/>
    </location>
    <ligand>
        <name>Zn(2+)</name>
        <dbReference type="ChEBI" id="CHEBI:29105"/>
    </ligand>
</feature>
<evidence type="ECO:0000256" key="6">
    <source>
        <dbReference type="HAMAP-Rule" id="MF_01400"/>
    </source>
</evidence>
<feature type="domain" description="MsrB" evidence="7">
    <location>
        <begin position="11"/>
        <end position="133"/>
    </location>
</feature>
<dbReference type="OrthoDB" id="9785497at2"/>
<evidence type="ECO:0000256" key="5">
    <source>
        <dbReference type="ARBA" id="ARBA00048488"/>
    </source>
</evidence>
<comment type="catalytic activity">
    <reaction evidence="5 6">
        <text>L-methionyl-[protein] + [thioredoxin]-disulfide + H2O = L-methionyl-(R)-S-oxide-[protein] + [thioredoxin]-dithiol</text>
        <dbReference type="Rhea" id="RHEA:24164"/>
        <dbReference type="Rhea" id="RHEA-COMP:10698"/>
        <dbReference type="Rhea" id="RHEA-COMP:10700"/>
        <dbReference type="Rhea" id="RHEA-COMP:12313"/>
        <dbReference type="Rhea" id="RHEA-COMP:12314"/>
        <dbReference type="ChEBI" id="CHEBI:15377"/>
        <dbReference type="ChEBI" id="CHEBI:16044"/>
        <dbReference type="ChEBI" id="CHEBI:29950"/>
        <dbReference type="ChEBI" id="CHEBI:45764"/>
        <dbReference type="ChEBI" id="CHEBI:50058"/>
        <dbReference type="EC" id="1.8.4.12"/>
    </reaction>
</comment>
<dbReference type="SUPFAM" id="SSF51316">
    <property type="entry name" value="Mss4-like"/>
    <property type="match status" value="1"/>
</dbReference>
<evidence type="ECO:0000256" key="1">
    <source>
        <dbReference type="ARBA" id="ARBA00007174"/>
    </source>
</evidence>
<dbReference type="HAMAP" id="MF_01400">
    <property type="entry name" value="MsrB"/>
    <property type="match status" value="1"/>
</dbReference>
<dbReference type="NCBIfam" id="TIGR00357">
    <property type="entry name" value="peptide-methionine (R)-S-oxide reductase MsrB"/>
    <property type="match status" value="1"/>
</dbReference>
<evidence type="ECO:0000259" key="7">
    <source>
        <dbReference type="PROSITE" id="PS51790"/>
    </source>
</evidence>
<evidence type="ECO:0000313" key="9">
    <source>
        <dbReference type="Proteomes" id="UP000244892"/>
    </source>
</evidence>
<keyword evidence="3 6" id="KW-0862">Zinc</keyword>
<dbReference type="PROSITE" id="PS51790">
    <property type="entry name" value="MSRB"/>
    <property type="match status" value="1"/>
</dbReference>
<dbReference type="InterPro" id="IPR002579">
    <property type="entry name" value="Met_Sox_Rdtase_MsrB_dom"/>
</dbReference>
<dbReference type="RefSeq" id="WP_109035641.1">
    <property type="nucleotide sequence ID" value="NZ_CP029210.1"/>
</dbReference>
<reference evidence="8 9" key="1">
    <citation type="submission" date="2018-05" db="EMBL/GenBank/DDBJ databases">
        <title>complete genome sequence of Aquabacterium olei NBRC 110486.</title>
        <authorList>
            <person name="Tang B."/>
            <person name="Chang J."/>
            <person name="Zhang L."/>
            <person name="Yang H."/>
        </authorList>
    </citation>
    <scope>NUCLEOTIDE SEQUENCE [LARGE SCALE GENOMIC DNA]</scope>
    <source>
        <strain evidence="8 9">NBRC 110486</strain>
    </source>
</reference>
<accession>A0A2U8FPP7</accession>
<dbReference type="KEGG" id="aon:DEH84_05915"/>
<dbReference type="FunFam" id="2.170.150.20:FF:000001">
    <property type="entry name" value="Peptide methionine sulfoxide reductase MsrB"/>
    <property type="match status" value="1"/>
</dbReference>
<evidence type="ECO:0000256" key="3">
    <source>
        <dbReference type="ARBA" id="ARBA00022833"/>
    </source>
</evidence>
<name>A0A2U8FPP7_9BURK</name>
<dbReference type="AlphaFoldDB" id="A0A2U8FPP7"/>
<dbReference type="PANTHER" id="PTHR10173">
    <property type="entry name" value="METHIONINE SULFOXIDE REDUCTASE"/>
    <property type="match status" value="1"/>
</dbReference>
<dbReference type="Gene3D" id="2.170.150.20">
    <property type="entry name" value="Peptide methionine sulfoxide reductase"/>
    <property type="match status" value="1"/>
</dbReference>
<feature type="binding site" evidence="6">
    <location>
        <position position="102"/>
    </location>
    <ligand>
        <name>Zn(2+)</name>
        <dbReference type="ChEBI" id="CHEBI:29105"/>
    </ligand>
</feature>
<dbReference type="EMBL" id="CP029210">
    <property type="protein sequence ID" value="AWI53015.1"/>
    <property type="molecule type" value="Genomic_DNA"/>
</dbReference>
<dbReference type="EC" id="1.8.4.12" evidence="6"/>
<dbReference type="PANTHER" id="PTHR10173:SF52">
    <property type="entry name" value="METHIONINE-R-SULFOXIDE REDUCTASE B1"/>
    <property type="match status" value="1"/>
</dbReference>
<evidence type="ECO:0000256" key="2">
    <source>
        <dbReference type="ARBA" id="ARBA00022723"/>
    </source>
</evidence>
<dbReference type="GO" id="GO:0006979">
    <property type="term" value="P:response to oxidative stress"/>
    <property type="evidence" value="ECO:0007669"/>
    <property type="project" value="InterPro"/>
</dbReference>
<gene>
    <name evidence="6 8" type="primary">msrB</name>
    <name evidence="8" type="ORF">DEH84_05915</name>
</gene>
<dbReference type="Proteomes" id="UP000244892">
    <property type="component" value="Chromosome"/>
</dbReference>
<dbReference type="GO" id="GO:0033743">
    <property type="term" value="F:peptide-methionine (R)-S-oxide reductase activity"/>
    <property type="evidence" value="ECO:0007669"/>
    <property type="project" value="UniProtKB-UniRule"/>
</dbReference>
<dbReference type="GO" id="GO:0008270">
    <property type="term" value="F:zinc ion binding"/>
    <property type="evidence" value="ECO:0007669"/>
    <property type="project" value="UniProtKB-UniRule"/>
</dbReference>
<keyword evidence="4 6" id="KW-0560">Oxidoreductase</keyword>
<dbReference type="InterPro" id="IPR011057">
    <property type="entry name" value="Mss4-like_sf"/>
</dbReference>
<evidence type="ECO:0000256" key="4">
    <source>
        <dbReference type="ARBA" id="ARBA00023002"/>
    </source>
</evidence>
<organism evidence="8 9">
    <name type="scientific">Aquabacterium olei</name>
    <dbReference type="NCBI Taxonomy" id="1296669"/>
    <lineage>
        <taxon>Bacteria</taxon>
        <taxon>Pseudomonadati</taxon>
        <taxon>Pseudomonadota</taxon>
        <taxon>Betaproteobacteria</taxon>
        <taxon>Burkholderiales</taxon>
        <taxon>Aquabacterium</taxon>
    </lineage>
</organism>
<keyword evidence="2 6" id="KW-0479">Metal-binding</keyword>
<dbReference type="GO" id="GO:0030091">
    <property type="term" value="P:protein repair"/>
    <property type="evidence" value="ECO:0007669"/>
    <property type="project" value="InterPro"/>
</dbReference>
<dbReference type="GO" id="GO:0005737">
    <property type="term" value="C:cytoplasm"/>
    <property type="evidence" value="ECO:0007669"/>
    <property type="project" value="TreeGrafter"/>
</dbReference>
<feature type="binding site" evidence="6">
    <location>
        <position position="53"/>
    </location>
    <ligand>
        <name>Zn(2+)</name>
        <dbReference type="ChEBI" id="CHEBI:29105"/>
    </ligand>
</feature>
<feature type="active site" description="Nucleophile" evidence="6">
    <location>
        <position position="122"/>
    </location>
</feature>
<feature type="binding site" evidence="6">
    <location>
        <position position="50"/>
    </location>
    <ligand>
        <name>Zn(2+)</name>
        <dbReference type="ChEBI" id="CHEBI:29105"/>
    </ligand>
</feature>
<keyword evidence="9" id="KW-1185">Reference proteome</keyword>
<protein>
    <recommendedName>
        <fullName evidence="6">Peptide methionine sulfoxide reductase MsrB</fullName>
        <ecNumber evidence="6">1.8.4.12</ecNumber>
    </recommendedName>
    <alternativeName>
        <fullName evidence="6">Peptide-methionine (R)-S-oxide reductase</fullName>
    </alternativeName>
</protein>
<dbReference type="InterPro" id="IPR028427">
    <property type="entry name" value="Met_Sox_Rdtase_MsrB"/>
</dbReference>
<dbReference type="Pfam" id="PF01641">
    <property type="entry name" value="SelR"/>
    <property type="match status" value="1"/>
</dbReference>